<keyword evidence="2" id="KW-1185">Reference proteome</keyword>
<accession>A0A553RN58</accession>
<protein>
    <submittedName>
        <fullName evidence="1">Uncharacterized protein</fullName>
    </submittedName>
</protein>
<name>A0A553RN58_9TELE</name>
<comment type="caution">
    <text evidence="1">The sequence shown here is derived from an EMBL/GenBank/DDBJ whole genome shotgun (WGS) entry which is preliminary data.</text>
</comment>
<sequence>CRNARGSSEAIFGAIVSTSLQGATAANLATAGGVLAGLHVGYLWSIKMDDTAQGTRADEFATPSDIQQSLHLPESQSLSNRRWMLSMESHVVCEGAQPNFVSGLAALFSTFYNFNLQYQEVAACTIELELFRDAF</sequence>
<proteinExistence type="predicted"/>
<evidence type="ECO:0000313" key="1">
    <source>
        <dbReference type="EMBL" id="TRZ03623.1"/>
    </source>
</evidence>
<dbReference type="EMBL" id="SRMA01004890">
    <property type="protein sequence ID" value="TRZ03623.1"/>
    <property type="molecule type" value="Genomic_DNA"/>
</dbReference>
<organism evidence="1 2">
    <name type="scientific">Danionella cerebrum</name>
    <dbReference type="NCBI Taxonomy" id="2873325"/>
    <lineage>
        <taxon>Eukaryota</taxon>
        <taxon>Metazoa</taxon>
        <taxon>Chordata</taxon>
        <taxon>Craniata</taxon>
        <taxon>Vertebrata</taxon>
        <taxon>Euteleostomi</taxon>
        <taxon>Actinopterygii</taxon>
        <taxon>Neopterygii</taxon>
        <taxon>Teleostei</taxon>
        <taxon>Ostariophysi</taxon>
        <taxon>Cypriniformes</taxon>
        <taxon>Danionidae</taxon>
        <taxon>Danioninae</taxon>
        <taxon>Danionella</taxon>
    </lineage>
</organism>
<dbReference type="Proteomes" id="UP000316079">
    <property type="component" value="Unassembled WGS sequence"/>
</dbReference>
<gene>
    <name evidence="1" type="ORF">DNTS_035755</name>
</gene>
<dbReference type="AlphaFoldDB" id="A0A553RN58"/>
<feature type="non-terminal residue" evidence="1">
    <location>
        <position position="1"/>
    </location>
</feature>
<reference evidence="1 2" key="1">
    <citation type="journal article" date="2019" name="Sci. Data">
        <title>Hybrid genome assembly and annotation of Danionella translucida.</title>
        <authorList>
            <person name="Kadobianskyi M."/>
            <person name="Schulze L."/>
            <person name="Schuelke M."/>
            <person name="Judkewitz B."/>
        </authorList>
    </citation>
    <scope>NUCLEOTIDE SEQUENCE [LARGE SCALE GENOMIC DNA]</scope>
    <source>
        <strain evidence="1 2">Bolton</strain>
    </source>
</reference>
<evidence type="ECO:0000313" key="2">
    <source>
        <dbReference type="Proteomes" id="UP000316079"/>
    </source>
</evidence>